<organism evidence="1 2">
    <name type="scientific">Exiguobacterium aurantiacum</name>
    <dbReference type="NCBI Taxonomy" id="33987"/>
    <lineage>
        <taxon>Bacteria</taxon>
        <taxon>Bacillati</taxon>
        <taxon>Bacillota</taxon>
        <taxon>Bacilli</taxon>
        <taxon>Bacillales</taxon>
        <taxon>Bacillales Family XII. Incertae Sedis</taxon>
        <taxon>Exiguobacterium</taxon>
    </lineage>
</organism>
<proteinExistence type="predicted"/>
<dbReference type="EMBL" id="UGGP01000002">
    <property type="protein sequence ID" value="STO53145.1"/>
    <property type="molecule type" value="Genomic_DNA"/>
</dbReference>
<dbReference type="Gene3D" id="3.30.70.270">
    <property type="match status" value="1"/>
</dbReference>
<reference evidence="1 2" key="1">
    <citation type="submission" date="2018-06" db="EMBL/GenBank/DDBJ databases">
        <authorList>
            <consortium name="Pathogen Informatics"/>
            <person name="Doyle S."/>
        </authorList>
    </citation>
    <scope>NUCLEOTIDE SEQUENCE [LARGE SCALE GENOMIC DNA]</scope>
    <source>
        <strain evidence="1 2">NCTC13163</strain>
    </source>
</reference>
<evidence type="ECO:0000313" key="2">
    <source>
        <dbReference type="Proteomes" id="UP000254060"/>
    </source>
</evidence>
<dbReference type="SUPFAM" id="SSF55073">
    <property type="entry name" value="Nucleotide cyclase"/>
    <property type="match status" value="1"/>
</dbReference>
<accession>A0A377HH66</accession>
<dbReference type="InterPro" id="IPR043128">
    <property type="entry name" value="Rev_trsase/Diguanyl_cyclase"/>
</dbReference>
<dbReference type="OrthoDB" id="9812260at2"/>
<dbReference type="Proteomes" id="UP000254060">
    <property type="component" value="Unassembled WGS sequence"/>
</dbReference>
<name>A0A377HH66_9BACL</name>
<sequence length="61" mass="6720">MILSPYPLDFKKATFKYELSIGDVPVTLDASIGEAAYPTDGDSLETLILVADDAMYIQKYT</sequence>
<protein>
    <submittedName>
        <fullName evidence="1">Uncharacterized protein</fullName>
    </submittedName>
</protein>
<gene>
    <name evidence="1" type="ORF">NCTC13163_03125</name>
</gene>
<evidence type="ECO:0000313" key="1">
    <source>
        <dbReference type="EMBL" id="STO53145.1"/>
    </source>
</evidence>
<dbReference type="AlphaFoldDB" id="A0A377HH66"/>
<dbReference type="InterPro" id="IPR029787">
    <property type="entry name" value="Nucleotide_cyclase"/>
</dbReference>